<organism evidence="1 2">
    <name type="scientific">Alloacidobacterium dinghuense</name>
    <dbReference type="NCBI Taxonomy" id="2763107"/>
    <lineage>
        <taxon>Bacteria</taxon>
        <taxon>Pseudomonadati</taxon>
        <taxon>Acidobacteriota</taxon>
        <taxon>Terriglobia</taxon>
        <taxon>Terriglobales</taxon>
        <taxon>Acidobacteriaceae</taxon>
        <taxon>Alloacidobacterium</taxon>
    </lineage>
</organism>
<dbReference type="KEGG" id="adin:H7849_19775"/>
<dbReference type="AlphaFoldDB" id="A0A7G8BFI8"/>
<reference evidence="1 2" key="1">
    <citation type="submission" date="2020-08" db="EMBL/GenBank/DDBJ databases">
        <title>Edaphobacter telluris sp. nov. and Acidobacterium dinghuensis sp. nov., two acidobacteria isolated from forest soil.</title>
        <authorList>
            <person name="Fu J."/>
            <person name="Qiu L."/>
        </authorList>
    </citation>
    <scope>NUCLEOTIDE SEQUENCE [LARGE SCALE GENOMIC DNA]</scope>
    <source>
        <strain evidence="1">4Y35</strain>
    </source>
</reference>
<evidence type="ECO:0000313" key="2">
    <source>
        <dbReference type="Proteomes" id="UP000515312"/>
    </source>
</evidence>
<dbReference type="EMBL" id="CP060394">
    <property type="protein sequence ID" value="QNI31308.1"/>
    <property type="molecule type" value="Genomic_DNA"/>
</dbReference>
<dbReference type="Proteomes" id="UP000515312">
    <property type="component" value="Chromosome"/>
</dbReference>
<evidence type="ECO:0000313" key="1">
    <source>
        <dbReference type="EMBL" id="QNI31308.1"/>
    </source>
</evidence>
<keyword evidence="2" id="KW-1185">Reference proteome</keyword>
<name>A0A7G8BFI8_9BACT</name>
<protein>
    <submittedName>
        <fullName evidence="1">Uncharacterized protein</fullName>
    </submittedName>
</protein>
<gene>
    <name evidence="1" type="ORF">H7849_19775</name>
</gene>
<accession>A0A7G8BFI8</accession>
<sequence length="78" mass="8973">MIPNLANLIDPRPRDGNRLAYCGMTMLPIAFECEWMQYNEVLQVALVKELWELLRNEALGLCVSHGHIKGSRPQFECE</sequence>
<proteinExistence type="predicted"/>
<dbReference type="RefSeq" id="WP_186741840.1">
    <property type="nucleotide sequence ID" value="NZ_CP060394.1"/>
</dbReference>